<name>A0A926DY25_9FIRM</name>
<accession>A0A926DY25</accession>
<keyword evidence="2" id="KW-1185">Reference proteome</keyword>
<protein>
    <submittedName>
        <fullName evidence="1">Spore coat protein</fullName>
    </submittedName>
</protein>
<keyword evidence="1" id="KW-0167">Capsid protein</keyword>
<proteinExistence type="predicted"/>
<dbReference type="Pfam" id="PF07875">
    <property type="entry name" value="Coat_F"/>
    <property type="match status" value="1"/>
</dbReference>
<comment type="caution">
    <text evidence="1">The sequence shown here is derived from an EMBL/GenBank/DDBJ whole genome shotgun (WGS) entry which is preliminary data.</text>
</comment>
<dbReference type="Proteomes" id="UP000653127">
    <property type="component" value="Unassembled WGS sequence"/>
</dbReference>
<gene>
    <name evidence="1" type="ORF">H8711_03150</name>
</gene>
<evidence type="ECO:0000313" key="2">
    <source>
        <dbReference type="Proteomes" id="UP000653127"/>
    </source>
</evidence>
<dbReference type="AlphaFoldDB" id="A0A926DY25"/>
<keyword evidence="1" id="KW-0946">Virion</keyword>
<dbReference type="EMBL" id="JACRST010000002">
    <property type="protein sequence ID" value="MBC8545937.1"/>
    <property type="molecule type" value="Genomic_DNA"/>
</dbReference>
<evidence type="ECO:0000313" key="1">
    <source>
        <dbReference type="EMBL" id="MBC8545937.1"/>
    </source>
</evidence>
<sequence>MQINTNQFGDREMMDDALCSQKFITDGYNTYANECATPVLKTDFMNILNEEHQIQHEIFLEMQKRGWYQMEAADQNKITQAKQKYLAQQNG</sequence>
<dbReference type="InterPro" id="IPR012851">
    <property type="entry name" value="Spore_coat_CotF-like"/>
</dbReference>
<reference evidence="1" key="1">
    <citation type="submission" date="2020-08" db="EMBL/GenBank/DDBJ databases">
        <title>Genome public.</title>
        <authorList>
            <person name="Liu C."/>
            <person name="Sun Q."/>
        </authorList>
    </citation>
    <scope>NUCLEOTIDE SEQUENCE</scope>
    <source>
        <strain evidence="1">NSJ-31</strain>
    </source>
</reference>
<dbReference type="RefSeq" id="WP_249282085.1">
    <property type="nucleotide sequence ID" value="NZ_JACRST010000002.1"/>
</dbReference>
<organism evidence="1 2">
    <name type="scientific">Ligaoa zhengdingensis</name>
    <dbReference type="NCBI Taxonomy" id="2763658"/>
    <lineage>
        <taxon>Bacteria</taxon>
        <taxon>Bacillati</taxon>
        <taxon>Bacillota</taxon>
        <taxon>Clostridia</taxon>
        <taxon>Eubacteriales</taxon>
        <taxon>Oscillospiraceae</taxon>
        <taxon>Ligaoa</taxon>
    </lineage>
</organism>